<accession>A0A644XBD8</accession>
<organism evidence="1">
    <name type="scientific">bioreactor metagenome</name>
    <dbReference type="NCBI Taxonomy" id="1076179"/>
    <lineage>
        <taxon>unclassified sequences</taxon>
        <taxon>metagenomes</taxon>
        <taxon>ecological metagenomes</taxon>
    </lineage>
</organism>
<comment type="caution">
    <text evidence="1">The sequence shown here is derived from an EMBL/GenBank/DDBJ whole genome shotgun (WGS) entry which is preliminary data.</text>
</comment>
<sequence length="81" mass="9325">MNQIKEVITPREASQILGRATRTIEHGLRTGELPFGIAYRQKSGRYVYIIPKEAFKEFLSGRLTSEKNPAHGERCRERKAH</sequence>
<reference evidence="1" key="1">
    <citation type="submission" date="2019-08" db="EMBL/GenBank/DDBJ databases">
        <authorList>
            <person name="Kucharzyk K."/>
            <person name="Murdoch R.W."/>
            <person name="Higgins S."/>
            <person name="Loffler F."/>
        </authorList>
    </citation>
    <scope>NUCLEOTIDE SEQUENCE</scope>
</reference>
<proteinExistence type="predicted"/>
<protein>
    <recommendedName>
        <fullName evidence="2">Helix-turn-helix domain-containing protein</fullName>
    </recommendedName>
</protein>
<evidence type="ECO:0008006" key="2">
    <source>
        <dbReference type="Google" id="ProtNLM"/>
    </source>
</evidence>
<dbReference type="AlphaFoldDB" id="A0A644XBD8"/>
<gene>
    <name evidence="1" type="ORF">SDC9_57820</name>
</gene>
<name>A0A644XBD8_9ZZZZ</name>
<dbReference type="EMBL" id="VSSQ01001834">
    <property type="protein sequence ID" value="MPM11474.1"/>
    <property type="molecule type" value="Genomic_DNA"/>
</dbReference>
<evidence type="ECO:0000313" key="1">
    <source>
        <dbReference type="EMBL" id="MPM11474.1"/>
    </source>
</evidence>